<keyword evidence="1" id="KW-0472">Membrane</keyword>
<evidence type="ECO:0000313" key="3">
    <source>
        <dbReference type="Proteomes" id="UP000381693"/>
    </source>
</evidence>
<evidence type="ECO:0000313" key="2">
    <source>
        <dbReference type="EMBL" id="VVM08406.1"/>
    </source>
</evidence>
<comment type="caution">
    <text evidence="2">The sequence shown here is derived from an EMBL/GenBank/DDBJ whole genome shotgun (WGS) entry which is preliminary data.</text>
</comment>
<keyword evidence="1" id="KW-1133">Transmembrane helix</keyword>
<dbReference type="Proteomes" id="UP000381693">
    <property type="component" value="Unassembled WGS sequence"/>
</dbReference>
<keyword evidence="3" id="KW-1185">Reference proteome</keyword>
<accession>A0A5E6MFZ7</accession>
<dbReference type="EMBL" id="CABFUZ020000252">
    <property type="protein sequence ID" value="VVM08406.1"/>
    <property type="molecule type" value="Genomic_DNA"/>
</dbReference>
<name>A0A5E6MFZ7_9BACT</name>
<proteinExistence type="predicted"/>
<gene>
    <name evidence="2" type="ORF">MAMC_02119</name>
</gene>
<reference evidence="2" key="1">
    <citation type="submission" date="2019-09" db="EMBL/GenBank/DDBJ databases">
        <authorList>
            <person name="Cremers G."/>
        </authorList>
    </citation>
    <scope>NUCLEOTIDE SEQUENCE [LARGE SCALE GENOMIC DNA]</scope>
    <source>
        <strain evidence="2">3B</strain>
    </source>
</reference>
<keyword evidence="1" id="KW-0812">Transmembrane</keyword>
<feature type="transmembrane region" description="Helical" evidence="1">
    <location>
        <begin position="42"/>
        <end position="64"/>
    </location>
</feature>
<sequence>MKDFFAVSPGLYPAGRIEWVLVDSLSQTTNRRWGSIVRQTQIFLALLLLFLHLAVFGTVGWMGYREIGLSRAEKKQEKE</sequence>
<dbReference type="AlphaFoldDB" id="A0A5E6MFZ7"/>
<organism evidence="2 3">
    <name type="scientific">Methylacidimicrobium cyclopophantes</name>
    <dbReference type="NCBI Taxonomy" id="1041766"/>
    <lineage>
        <taxon>Bacteria</taxon>
        <taxon>Pseudomonadati</taxon>
        <taxon>Verrucomicrobiota</taxon>
        <taxon>Methylacidimicrobium</taxon>
    </lineage>
</organism>
<protein>
    <submittedName>
        <fullName evidence="2">Uncharacterized protein</fullName>
    </submittedName>
</protein>
<evidence type="ECO:0000256" key="1">
    <source>
        <dbReference type="SAM" id="Phobius"/>
    </source>
</evidence>
<dbReference type="OrthoDB" id="194769at2"/>